<dbReference type="FunFam" id="2.40.420.20:FF:000001">
    <property type="entry name" value="Efflux RND transporter periplasmic adaptor subunit"/>
    <property type="match status" value="1"/>
</dbReference>
<feature type="domain" description="Multidrug resistance protein MdtA-like alpha-helical hairpin" evidence="6">
    <location>
        <begin position="97"/>
        <end position="166"/>
    </location>
</feature>
<keyword evidence="5" id="KW-0732">Signal</keyword>
<dbReference type="Pfam" id="PF25967">
    <property type="entry name" value="RND-MFP_C"/>
    <property type="match status" value="1"/>
</dbReference>
<dbReference type="GO" id="GO:0030313">
    <property type="term" value="C:cell envelope"/>
    <property type="evidence" value="ECO:0007669"/>
    <property type="project" value="UniProtKB-SubCell"/>
</dbReference>
<dbReference type="Gene3D" id="1.10.287.470">
    <property type="entry name" value="Helix hairpin bin"/>
    <property type="match status" value="1"/>
</dbReference>
<dbReference type="InterPro" id="IPR058624">
    <property type="entry name" value="MdtA-like_HH"/>
</dbReference>
<feature type="domain" description="Multidrug resistance protein MdtA-like C-terminal permuted SH3" evidence="9">
    <location>
        <begin position="290"/>
        <end position="350"/>
    </location>
</feature>
<dbReference type="PROSITE" id="PS51257">
    <property type="entry name" value="PROKAR_LIPOPROTEIN"/>
    <property type="match status" value="1"/>
</dbReference>
<feature type="chain" id="PRO_5019411636" evidence="5">
    <location>
        <begin position="22"/>
        <end position="396"/>
    </location>
</feature>
<feature type="region of interest" description="Disordered" evidence="4">
    <location>
        <begin position="349"/>
        <end position="396"/>
    </location>
</feature>
<dbReference type="Pfam" id="PF25944">
    <property type="entry name" value="Beta-barrel_RND"/>
    <property type="match status" value="1"/>
</dbReference>
<evidence type="ECO:0000256" key="1">
    <source>
        <dbReference type="ARBA" id="ARBA00004196"/>
    </source>
</evidence>
<dbReference type="Gene3D" id="2.40.420.20">
    <property type="match status" value="1"/>
</dbReference>
<dbReference type="Gene3D" id="2.40.30.170">
    <property type="match status" value="1"/>
</dbReference>
<dbReference type="Proteomes" id="UP000286576">
    <property type="component" value="Unassembled WGS sequence"/>
</dbReference>
<evidence type="ECO:0000313" key="11">
    <source>
        <dbReference type="Proteomes" id="UP000286576"/>
    </source>
</evidence>
<evidence type="ECO:0000256" key="5">
    <source>
        <dbReference type="SAM" id="SignalP"/>
    </source>
</evidence>
<evidence type="ECO:0000256" key="4">
    <source>
        <dbReference type="SAM" id="MobiDB-lite"/>
    </source>
</evidence>
<evidence type="ECO:0000259" key="9">
    <source>
        <dbReference type="Pfam" id="PF25967"/>
    </source>
</evidence>
<feature type="signal peptide" evidence="5">
    <location>
        <begin position="1"/>
        <end position="21"/>
    </location>
</feature>
<evidence type="ECO:0000259" key="7">
    <source>
        <dbReference type="Pfam" id="PF25917"/>
    </source>
</evidence>
<keyword evidence="11" id="KW-1185">Reference proteome</keyword>
<feature type="compositionally biased region" description="Low complexity" evidence="4">
    <location>
        <begin position="365"/>
        <end position="389"/>
    </location>
</feature>
<dbReference type="Gene3D" id="2.40.50.100">
    <property type="match status" value="1"/>
</dbReference>
<dbReference type="PANTHER" id="PTHR30158">
    <property type="entry name" value="ACRA/E-RELATED COMPONENT OF DRUG EFFLUX TRANSPORTER"/>
    <property type="match status" value="1"/>
</dbReference>
<evidence type="ECO:0000256" key="2">
    <source>
        <dbReference type="ARBA" id="ARBA00009477"/>
    </source>
</evidence>
<dbReference type="AlphaFoldDB" id="A0A418NVI6"/>
<dbReference type="GO" id="GO:0046677">
    <property type="term" value="P:response to antibiotic"/>
    <property type="evidence" value="ECO:0007669"/>
    <property type="project" value="TreeGrafter"/>
</dbReference>
<protein>
    <submittedName>
        <fullName evidence="10">Efflux RND transporter periplasmic adaptor subunit</fullName>
    </submittedName>
</protein>
<dbReference type="GO" id="GO:0005886">
    <property type="term" value="C:plasma membrane"/>
    <property type="evidence" value="ECO:0007669"/>
    <property type="project" value="TreeGrafter"/>
</dbReference>
<reference evidence="10 11" key="1">
    <citation type="submission" date="2018-08" db="EMBL/GenBank/DDBJ databases">
        <title>Erythrobacter zhengii sp.nov., a bacterium isolated from deep-sea sediment.</title>
        <authorList>
            <person name="Fang C."/>
            <person name="Wu Y.-H."/>
            <person name="Sun C."/>
            <person name="Wang H."/>
            <person name="Cheng H."/>
            <person name="Meng F.-X."/>
            <person name="Wang C.-S."/>
            <person name="Xu X.-W."/>
        </authorList>
    </citation>
    <scope>NUCLEOTIDE SEQUENCE [LARGE SCALE GENOMIC DNA]</scope>
    <source>
        <strain evidence="10 11">V18</strain>
    </source>
</reference>
<evidence type="ECO:0000259" key="6">
    <source>
        <dbReference type="Pfam" id="PF25876"/>
    </source>
</evidence>
<dbReference type="Pfam" id="PF25876">
    <property type="entry name" value="HH_MFP_RND"/>
    <property type="match status" value="1"/>
</dbReference>
<dbReference type="EMBL" id="QXFL01000002">
    <property type="protein sequence ID" value="RIV88028.1"/>
    <property type="molecule type" value="Genomic_DNA"/>
</dbReference>
<feature type="domain" description="Multidrug resistance protein MdtA-like barrel-sandwich hybrid" evidence="7">
    <location>
        <begin position="57"/>
        <end position="193"/>
    </location>
</feature>
<dbReference type="InterPro" id="IPR058625">
    <property type="entry name" value="MdtA-like_BSH"/>
</dbReference>
<dbReference type="GO" id="GO:0022857">
    <property type="term" value="F:transmembrane transporter activity"/>
    <property type="evidence" value="ECO:0007669"/>
    <property type="project" value="InterPro"/>
</dbReference>
<proteinExistence type="inferred from homology"/>
<feature type="coiled-coil region" evidence="3">
    <location>
        <begin position="97"/>
        <end position="124"/>
    </location>
</feature>
<dbReference type="Pfam" id="PF25917">
    <property type="entry name" value="BSH_RND"/>
    <property type="match status" value="1"/>
</dbReference>
<comment type="similarity">
    <text evidence="2">Belongs to the membrane fusion protein (MFP) (TC 8.A.1) family.</text>
</comment>
<gene>
    <name evidence="10" type="ORF">D2V07_06965</name>
</gene>
<evidence type="ECO:0000256" key="3">
    <source>
        <dbReference type="SAM" id="Coils"/>
    </source>
</evidence>
<organism evidence="10 11">
    <name type="scientific">Aurantiacibacter zhengii</name>
    <dbReference type="NCBI Taxonomy" id="2307003"/>
    <lineage>
        <taxon>Bacteria</taxon>
        <taxon>Pseudomonadati</taxon>
        <taxon>Pseudomonadota</taxon>
        <taxon>Alphaproteobacteria</taxon>
        <taxon>Sphingomonadales</taxon>
        <taxon>Erythrobacteraceae</taxon>
        <taxon>Aurantiacibacter</taxon>
    </lineage>
</organism>
<name>A0A418NVI6_9SPHN</name>
<dbReference type="InterPro" id="IPR058627">
    <property type="entry name" value="MdtA-like_C"/>
</dbReference>
<evidence type="ECO:0000259" key="8">
    <source>
        <dbReference type="Pfam" id="PF25944"/>
    </source>
</evidence>
<dbReference type="NCBIfam" id="TIGR01730">
    <property type="entry name" value="RND_mfp"/>
    <property type="match status" value="1"/>
</dbReference>
<dbReference type="InterPro" id="IPR006143">
    <property type="entry name" value="RND_pump_MFP"/>
</dbReference>
<comment type="caution">
    <text evidence="10">The sequence shown here is derived from an EMBL/GenBank/DDBJ whole genome shotgun (WGS) entry which is preliminary data.</text>
</comment>
<dbReference type="SUPFAM" id="SSF111369">
    <property type="entry name" value="HlyD-like secretion proteins"/>
    <property type="match status" value="1"/>
</dbReference>
<keyword evidence="3" id="KW-0175">Coiled coil</keyword>
<dbReference type="OrthoDB" id="9816569at2"/>
<dbReference type="PANTHER" id="PTHR30158:SF24">
    <property type="entry name" value="HLYD FAMILY SECRETION PROTEIN"/>
    <property type="match status" value="1"/>
</dbReference>
<accession>A0A418NVI6</accession>
<evidence type="ECO:0000313" key="10">
    <source>
        <dbReference type="EMBL" id="RIV88028.1"/>
    </source>
</evidence>
<sequence>MNSRLLAPIAALLLAACSGGADEIPAAPAPSVTVAQPLVQQVRDWDDYVGRFEAVQSVEVRPRVTGYLQQVHLNDGQYVRAGEPLFTIDPRTARAALEQARAQLARAEALLANARTELARSETLAASQAASQEEVEQRQAAVRAGVAEVDAARANVEAQQLQLNFTTVRAPISGRVSERLVDVGNSVIADQTVLARIVSVSPIHFSFEGSEALLLKYQRQDIAGTGAPVRVKLQDEASYVHPGRIDYIDPVIDPTAGTVSGRAVLPNPDGFLKPGMVGRMQLAGSEPYEALLVPDSAVVTDAERRLIFVVDEENTIQARAVELGPLVGGLRVIRSGVDQGDRVVISGVQRAQPGQKVQPQSGSIEPPATSGETAAAGSAARTPRASSAEIVDSAQN</sequence>
<dbReference type="InterPro" id="IPR058626">
    <property type="entry name" value="MdtA-like_b-barrel"/>
</dbReference>
<comment type="subcellular location">
    <subcellularLocation>
        <location evidence="1">Cell envelope</location>
    </subcellularLocation>
</comment>
<feature type="domain" description="Multidrug resistance protein MdtA-like beta-barrel" evidence="8">
    <location>
        <begin position="202"/>
        <end position="281"/>
    </location>
</feature>